<evidence type="ECO:0000313" key="1">
    <source>
        <dbReference type="EMBL" id="KAJ3528631.1"/>
    </source>
</evidence>
<dbReference type="EMBL" id="JANRMS010001385">
    <property type="protein sequence ID" value="KAJ3528631.1"/>
    <property type="molecule type" value="Genomic_DNA"/>
</dbReference>
<evidence type="ECO:0000313" key="2">
    <source>
        <dbReference type="Proteomes" id="UP001148629"/>
    </source>
</evidence>
<gene>
    <name evidence="1" type="ORF">NM208_g10116</name>
</gene>
<protein>
    <submittedName>
        <fullName evidence="1">Uncharacterized protein</fullName>
    </submittedName>
</protein>
<comment type="caution">
    <text evidence="1">The sequence shown here is derived from an EMBL/GenBank/DDBJ whole genome shotgun (WGS) entry which is preliminary data.</text>
</comment>
<sequence length="180" mass="19757">MTDRHSSVPARDGFLKQTTAIVLIKAVADQAERGEQGYQDAGFRERSWSKSCIMNGECFNCREVGHFKKDCPKRICTKCHELGHSASECQADEPDSSALLPDDNELGSAAHRTEPDGNASAVETGEEAISNESAPLTGDDLETRLFWLIDSSMQVTQAIEDLLQVIQMVKEAQDARMLAP</sequence>
<organism evidence="1 2">
    <name type="scientific">Fusarium decemcellulare</name>
    <dbReference type="NCBI Taxonomy" id="57161"/>
    <lineage>
        <taxon>Eukaryota</taxon>
        <taxon>Fungi</taxon>
        <taxon>Dikarya</taxon>
        <taxon>Ascomycota</taxon>
        <taxon>Pezizomycotina</taxon>
        <taxon>Sordariomycetes</taxon>
        <taxon>Hypocreomycetidae</taxon>
        <taxon>Hypocreales</taxon>
        <taxon>Nectriaceae</taxon>
        <taxon>Fusarium</taxon>
        <taxon>Fusarium decemcellulare species complex</taxon>
    </lineage>
</organism>
<name>A0ACC1RZJ4_9HYPO</name>
<dbReference type="Proteomes" id="UP001148629">
    <property type="component" value="Unassembled WGS sequence"/>
</dbReference>
<reference evidence="1" key="1">
    <citation type="submission" date="2022-08" db="EMBL/GenBank/DDBJ databases">
        <title>Genome Sequence of Fusarium decemcellulare.</title>
        <authorList>
            <person name="Buettner E."/>
        </authorList>
    </citation>
    <scope>NUCLEOTIDE SEQUENCE</scope>
    <source>
        <strain evidence="1">Babe19</strain>
    </source>
</reference>
<accession>A0ACC1RZJ4</accession>
<proteinExistence type="predicted"/>
<keyword evidence="2" id="KW-1185">Reference proteome</keyword>